<keyword evidence="1" id="KW-0472">Membrane</keyword>
<organism evidence="2 3">
    <name type="scientific">Deinococcus radiophilus</name>
    <dbReference type="NCBI Taxonomy" id="32062"/>
    <lineage>
        <taxon>Bacteria</taxon>
        <taxon>Thermotogati</taxon>
        <taxon>Deinococcota</taxon>
        <taxon>Deinococci</taxon>
        <taxon>Deinococcales</taxon>
        <taxon>Deinococcaceae</taxon>
        <taxon>Deinococcus</taxon>
    </lineage>
</organism>
<sequence length="113" mass="12161">MPVTRHPTWLTVLGVLSILVGLAPVLGSVPLPYIAYQVWPWLCALGLGLLLWGALSLLLRGWRQWRSGQGASGLFHWAGVALLTFPVALLSAIALASGRGDWGLTYYSLPLSP</sequence>
<feature type="transmembrane region" description="Helical" evidence="1">
    <location>
        <begin position="38"/>
        <end position="62"/>
    </location>
</feature>
<dbReference type="AlphaFoldDB" id="A0A431VR75"/>
<dbReference type="RefSeq" id="WP_126352541.1">
    <property type="nucleotide sequence ID" value="NZ_CP086380.1"/>
</dbReference>
<keyword evidence="3" id="KW-1185">Reference proteome</keyword>
<accession>A0A431VR75</accession>
<reference evidence="2 3" key="1">
    <citation type="submission" date="2018-12" db="EMBL/GenBank/DDBJ databases">
        <title>Deinococcus radiophilus ATCC 27603 genome sequencing and assembly.</title>
        <authorList>
            <person name="Maclea K.S."/>
            <person name="Maynard C.R."/>
        </authorList>
    </citation>
    <scope>NUCLEOTIDE SEQUENCE [LARGE SCALE GENOMIC DNA]</scope>
    <source>
        <strain evidence="2 3">ATCC 27603</strain>
    </source>
</reference>
<feature type="transmembrane region" description="Helical" evidence="1">
    <location>
        <begin position="74"/>
        <end position="96"/>
    </location>
</feature>
<gene>
    <name evidence="2" type="ORF">EJ104_09750</name>
</gene>
<feature type="transmembrane region" description="Helical" evidence="1">
    <location>
        <begin position="7"/>
        <end position="26"/>
    </location>
</feature>
<dbReference type="Proteomes" id="UP000277766">
    <property type="component" value="Unassembled WGS sequence"/>
</dbReference>
<dbReference type="EMBL" id="RXPE01000022">
    <property type="protein sequence ID" value="RTR25706.1"/>
    <property type="molecule type" value="Genomic_DNA"/>
</dbReference>
<evidence type="ECO:0000313" key="3">
    <source>
        <dbReference type="Proteomes" id="UP000277766"/>
    </source>
</evidence>
<name>A0A431VR75_9DEIO</name>
<protein>
    <submittedName>
        <fullName evidence="2">Uncharacterized protein</fullName>
    </submittedName>
</protein>
<evidence type="ECO:0000256" key="1">
    <source>
        <dbReference type="SAM" id="Phobius"/>
    </source>
</evidence>
<evidence type="ECO:0000313" key="2">
    <source>
        <dbReference type="EMBL" id="RTR25706.1"/>
    </source>
</evidence>
<keyword evidence="1" id="KW-0812">Transmembrane</keyword>
<comment type="caution">
    <text evidence="2">The sequence shown here is derived from an EMBL/GenBank/DDBJ whole genome shotgun (WGS) entry which is preliminary data.</text>
</comment>
<keyword evidence="1" id="KW-1133">Transmembrane helix</keyword>
<proteinExistence type="predicted"/>